<proteinExistence type="predicted"/>
<name>A0A6C0CQE0_9ZZZZ</name>
<dbReference type="PROSITE" id="PS50879">
    <property type="entry name" value="RNASE_H_1"/>
    <property type="match status" value="1"/>
</dbReference>
<dbReference type="Pfam" id="PF13456">
    <property type="entry name" value="RVT_3"/>
    <property type="match status" value="1"/>
</dbReference>
<sequence length="170" mass="19368">MKVLRFDGASRGNPGRGSCAAVLFDNDKNEGQVYKVLPGMVTNNEAEYMGLIAGLKYLQSLKIDTVQIEGDSKLIIEQLFGSWQCKHPRLKPYYQTAKELFKSFKFINGRWIPRELNAVADAYCNRALDAKTFEGKLDWFILPIRKKDKTDLRNYFTSSSSFDLQSGHTL</sequence>
<dbReference type="PANTHER" id="PTHR46387:SF2">
    <property type="entry name" value="RIBONUCLEASE HI"/>
    <property type="match status" value="1"/>
</dbReference>
<dbReference type="GO" id="GO:0004523">
    <property type="term" value="F:RNA-DNA hybrid ribonuclease activity"/>
    <property type="evidence" value="ECO:0007669"/>
    <property type="project" value="InterPro"/>
</dbReference>
<dbReference type="InterPro" id="IPR012337">
    <property type="entry name" value="RNaseH-like_sf"/>
</dbReference>
<dbReference type="AlphaFoldDB" id="A0A6C0CQE0"/>
<dbReference type="GO" id="GO:0003676">
    <property type="term" value="F:nucleic acid binding"/>
    <property type="evidence" value="ECO:0007669"/>
    <property type="project" value="InterPro"/>
</dbReference>
<evidence type="ECO:0000259" key="1">
    <source>
        <dbReference type="PROSITE" id="PS50879"/>
    </source>
</evidence>
<feature type="domain" description="RNase H type-1" evidence="1">
    <location>
        <begin position="1"/>
        <end position="129"/>
    </location>
</feature>
<protein>
    <recommendedName>
        <fullName evidence="1">RNase H type-1 domain-containing protein</fullName>
    </recommendedName>
</protein>
<reference evidence="2" key="1">
    <citation type="journal article" date="2020" name="Nature">
        <title>Giant virus diversity and host interactions through global metagenomics.</title>
        <authorList>
            <person name="Schulz F."/>
            <person name="Roux S."/>
            <person name="Paez-Espino D."/>
            <person name="Jungbluth S."/>
            <person name="Walsh D.A."/>
            <person name="Denef V.J."/>
            <person name="McMahon K.D."/>
            <person name="Konstantinidis K.T."/>
            <person name="Eloe-Fadrosh E.A."/>
            <person name="Kyrpides N.C."/>
            <person name="Woyke T."/>
        </authorList>
    </citation>
    <scope>NUCLEOTIDE SEQUENCE</scope>
    <source>
        <strain evidence="2">GVMAG-M-3300021962-46</strain>
    </source>
</reference>
<dbReference type="InterPro" id="IPR002156">
    <property type="entry name" value="RNaseH_domain"/>
</dbReference>
<dbReference type="EMBL" id="MN739479">
    <property type="protein sequence ID" value="QHT07066.1"/>
    <property type="molecule type" value="Genomic_DNA"/>
</dbReference>
<evidence type="ECO:0000313" key="2">
    <source>
        <dbReference type="EMBL" id="QHT07066.1"/>
    </source>
</evidence>
<organism evidence="2">
    <name type="scientific">viral metagenome</name>
    <dbReference type="NCBI Taxonomy" id="1070528"/>
    <lineage>
        <taxon>unclassified sequences</taxon>
        <taxon>metagenomes</taxon>
        <taxon>organismal metagenomes</taxon>
    </lineage>
</organism>
<dbReference type="Gene3D" id="3.30.420.10">
    <property type="entry name" value="Ribonuclease H-like superfamily/Ribonuclease H"/>
    <property type="match status" value="1"/>
</dbReference>
<dbReference type="CDD" id="cd09279">
    <property type="entry name" value="RNase_HI_like"/>
    <property type="match status" value="1"/>
</dbReference>
<accession>A0A6C0CQE0</accession>
<dbReference type="PANTHER" id="PTHR46387">
    <property type="entry name" value="POLYNUCLEOTIDYL TRANSFERASE, RIBONUCLEASE H-LIKE SUPERFAMILY PROTEIN"/>
    <property type="match status" value="1"/>
</dbReference>
<dbReference type="InterPro" id="IPR036397">
    <property type="entry name" value="RNaseH_sf"/>
</dbReference>
<dbReference type="SUPFAM" id="SSF53098">
    <property type="entry name" value="Ribonuclease H-like"/>
    <property type="match status" value="1"/>
</dbReference>